<name>T0ZAD9_9ZZZZ</name>
<keyword evidence="4 6" id="KW-0472">Membrane</keyword>
<sequence length="134" mass="15697">MRWHLGESPRWLMIHGHEEEAEKAVRQAEACARQRFAHPLPEPEPRLNRSEPRGYPTSSLLHPPYRRRVLLLIALWFFYYIGNYGWLEMLPTLLRQISYSLASSLTYLIVSGVGFVAGALLSIWLNDRIERHRT</sequence>
<reference evidence="7" key="1">
    <citation type="submission" date="2013-08" db="EMBL/GenBank/DDBJ databases">
        <authorList>
            <person name="Mendez C."/>
            <person name="Richter M."/>
            <person name="Ferrer M."/>
            <person name="Sanchez J."/>
        </authorList>
    </citation>
    <scope>NUCLEOTIDE SEQUENCE</scope>
</reference>
<feature type="region of interest" description="Disordered" evidence="5">
    <location>
        <begin position="36"/>
        <end position="55"/>
    </location>
</feature>
<evidence type="ECO:0000256" key="6">
    <source>
        <dbReference type="SAM" id="Phobius"/>
    </source>
</evidence>
<accession>T0ZAD9</accession>
<feature type="compositionally biased region" description="Basic and acidic residues" evidence="5">
    <location>
        <begin position="41"/>
        <end position="52"/>
    </location>
</feature>
<evidence type="ECO:0000256" key="4">
    <source>
        <dbReference type="ARBA" id="ARBA00023136"/>
    </source>
</evidence>
<evidence type="ECO:0000313" key="7">
    <source>
        <dbReference type="EMBL" id="EQD42018.1"/>
    </source>
</evidence>
<comment type="subcellular location">
    <subcellularLocation>
        <location evidence="1">Membrane</location>
    </subcellularLocation>
</comment>
<evidence type="ECO:0000256" key="2">
    <source>
        <dbReference type="ARBA" id="ARBA00022692"/>
    </source>
</evidence>
<comment type="caution">
    <text evidence="7">The sequence shown here is derived from an EMBL/GenBank/DDBJ whole genome shotgun (WGS) entry which is preliminary data.</text>
</comment>
<dbReference type="AlphaFoldDB" id="T0ZAD9"/>
<keyword evidence="3 6" id="KW-1133">Transmembrane helix</keyword>
<proteinExistence type="predicted"/>
<evidence type="ECO:0000256" key="3">
    <source>
        <dbReference type="ARBA" id="ARBA00022989"/>
    </source>
</evidence>
<dbReference type="GO" id="GO:0022857">
    <property type="term" value="F:transmembrane transporter activity"/>
    <property type="evidence" value="ECO:0007669"/>
    <property type="project" value="InterPro"/>
</dbReference>
<reference evidence="7" key="2">
    <citation type="journal article" date="2014" name="ISME J.">
        <title>Microbial stratification in low pH oxic and suboxic macroscopic growths along an acid mine drainage.</title>
        <authorList>
            <person name="Mendez-Garcia C."/>
            <person name="Mesa V."/>
            <person name="Sprenger R.R."/>
            <person name="Richter M."/>
            <person name="Diez M.S."/>
            <person name="Solano J."/>
            <person name="Bargiela R."/>
            <person name="Golyshina O.V."/>
            <person name="Manteca A."/>
            <person name="Ramos J.L."/>
            <person name="Gallego J.R."/>
            <person name="Llorente I."/>
            <person name="Martins Dos Santos V.A."/>
            <person name="Jensen O.N."/>
            <person name="Pelaez A.I."/>
            <person name="Sanchez J."/>
            <person name="Ferrer M."/>
        </authorList>
    </citation>
    <scope>NUCLEOTIDE SEQUENCE</scope>
</reference>
<evidence type="ECO:0000256" key="1">
    <source>
        <dbReference type="ARBA" id="ARBA00004370"/>
    </source>
</evidence>
<dbReference type="EMBL" id="AUZX01011745">
    <property type="protein sequence ID" value="EQD42018.1"/>
    <property type="molecule type" value="Genomic_DNA"/>
</dbReference>
<keyword evidence="2 6" id="KW-0812">Transmembrane</keyword>
<feature type="transmembrane region" description="Helical" evidence="6">
    <location>
        <begin position="69"/>
        <end position="87"/>
    </location>
</feature>
<protein>
    <submittedName>
        <fullName evidence="7">Major facilitator superfamily MFS_1</fullName>
    </submittedName>
</protein>
<dbReference type="Gene3D" id="1.20.1250.20">
    <property type="entry name" value="MFS general substrate transporter like domains"/>
    <property type="match status" value="1"/>
</dbReference>
<dbReference type="InterPro" id="IPR005828">
    <property type="entry name" value="MFS_sugar_transport-like"/>
</dbReference>
<evidence type="ECO:0000256" key="5">
    <source>
        <dbReference type="SAM" id="MobiDB-lite"/>
    </source>
</evidence>
<dbReference type="GO" id="GO:0016020">
    <property type="term" value="C:membrane"/>
    <property type="evidence" value="ECO:0007669"/>
    <property type="project" value="UniProtKB-SubCell"/>
</dbReference>
<feature type="non-terminal residue" evidence="7">
    <location>
        <position position="134"/>
    </location>
</feature>
<feature type="transmembrane region" description="Helical" evidence="6">
    <location>
        <begin position="107"/>
        <end position="125"/>
    </location>
</feature>
<gene>
    <name evidence="7" type="ORF">B1A_15987</name>
</gene>
<dbReference type="SUPFAM" id="SSF103473">
    <property type="entry name" value="MFS general substrate transporter"/>
    <property type="match status" value="1"/>
</dbReference>
<dbReference type="InterPro" id="IPR036259">
    <property type="entry name" value="MFS_trans_sf"/>
</dbReference>
<organism evidence="7">
    <name type="scientific">mine drainage metagenome</name>
    <dbReference type="NCBI Taxonomy" id="410659"/>
    <lineage>
        <taxon>unclassified sequences</taxon>
        <taxon>metagenomes</taxon>
        <taxon>ecological metagenomes</taxon>
    </lineage>
</organism>
<dbReference type="Pfam" id="PF00083">
    <property type="entry name" value="Sugar_tr"/>
    <property type="match status" value="1"/>
</dbReference>